<proteinExistence type="predicted"/>
<reference evidence="2" key="1">
    <citation type="submission" date="2021-10" db="EMBL/GenBank/DDBJ databases">
        <title>Tropical sea cucumber genome reveals ecological adaptation and Cuvierian tubules defense mechanism.</title>
        <authorList>
            <person name="Chen T."/>
        </authorList>
    </citation>
    <scope>NUCLEOTIDE SEQUENCE</scope>
    <source>
        <strain evidence="2">Nanhai2018</strain>
        <tissue evidence="2">Muscle</tissue>
    </source>
</reference>
<feature type="compositionally biased region" description="Basic and acidic residues" evidence="1">
    <location>
        <begin position="329"/>
        <end position="342"/>
    </location>
</feature>
<feature type="region of interest" description="Disordered" evidence="1">
    <location>
        <begin position="179"/>
        <end position="294"/>
    </location>
</feature>
<gene>
    <name evidence="2" type="ORF">HOLleu_11225</name>
</gene>
<dbReference type="EMBL" id="JAIZAY010000004">
    <property type="protein sequence ID" value="KAJ8043911.1"/>
    <property type="molecule type" value="Genomic_DNA"/>
</dbReference>
<evidence type="ECO:0000313" key="2">
    <source>
        <dbReference type="EMBL" id="KAJ8043911.1"/>
    </source>
</evidence>
<protein>
    <submittedName>
        <fullName evidence="2">TBC1 domain family member 10B</fullName>
    </submittedName>
</protein>
<name>A0A9Q1CFC3_HOLLE</name>
<dbReference type="OrthoDB" id="159449at2759"/>
<keyword evidence="3" id="KW-1185">Reference proteome</keyword>
<feature type="region of interest" description="Disordered" evidence="1">
    <location>
        <begin position="312"/>
        <end position="357"/>
    </location>
</feature>
<feature type="compositionally biased region" description="Basic residues" evidence="1">
    <location>
        <begin position="708"/>
        <end position="725"/>
    </location>
</feature>
<feature type="region of interest" description="Disordered" evidence="1">
    <location>
        <begin position="657"/>
        <end position="746"/>
    </location>
</feature>
<accession>A0A9Q1CFC3</accession>
<sequence length="746" mass="82669">MSDDTYLLFTSRLLAPWTLTGSYTTNNKQLSGLSPLMTKTLPSLPIMTSLEPDYDTFNADFDALPSPLDAQELFESPNQLPLGVKVLFRVALVILKSTLGTPESLRRCAGLYESMQVLKNIPMEYLREEFLVEEMLKIHVFERDLESEHSLTVARQRAIRSRQLSKDSAADMLRSIEAMKKKKKKVQPPKSSQLGDNDDTRSIISYVGYGNESPIRERDKRKKEKKKKKERDPGIAIYNQTVKPAWSNPDIATTEEEYERNLRAPQYNRTGGEESDRRNHDGGHSLGVDKQTSKSESALNIAALHKLTREPSIDSSIHEETFDSTLPDSTKETIKNDEDHWLDTSPSKSSSAMVEDSDSSSAAVLEFQDVIEGDMVMYVRVPHENGTQESVTEKKQDIAEASNDFPSPYRLQLPGEIDSYHEEFEAKIEKSILDLSFDGDETNHQVSSAESDLKFQNEADKDFQSSETLKQSDDDKVTLETSETVVEEEEDVACTPTPNKLADENINGPEISIHLPGSIGGSIQLPSNDDSSIHVSEELLLVEETLPQQDDLFDIEKSLEVLPLSETDSSSVSEGKAGGSIQNGLSDQRGSLTEDLEDLDNVSSQVMENAPQIEVVHSPGNEGHIPPIGVLKGDSLVENEIAPIPLLDNIPTNHENVEQVSQKPVTSEEPFSPPTVGNDLNEHSIQASQVPRNTLSDEQDSRTPSPKLKGRSGKKPVPLPKKKGLGKVEVKAKPAHMGNSFITDKL</sequence>
<dbReference type="AlphaFoldDB" id="A0A9Q1CFC3"/>
<feature type="compositionally biased region" description="Basic residues" evidence="1">
    <location>
        <begin position="219"/>
        <end position="229"/>
    </location>
</feature>
<organism evidence="2 3">
    <name type="scientific">Holothuria leucospilota</name>
    <name type="common">Black long sea cucumber</name>
    <name type="synonym">Mertensiothuria leucospilota</name>
    <dbReference type="NCBI Taxonomy" id="206669"/>
    <lineage>
        <taxon>Eukaryota</taxon>
        <taxon>Metazoa</taxon>
        <taxon>Echinodermata</taxon>
        <taxon>Eleutherozoa</taxon>
        <taxon>Echinozoa</taxon>
        <taxon>Holothuroidea</taxon>
        <taxon>Aspidochirotacea</taxon>
        <taxon>Aspidochirotida</taxon>
        <taxon>Holothuriidae</taxon>
        <taxon>Holothuria</taxon>
    </lineage>
</organism>
<evidence type="ECO:0000256" key="1">
    <source>
        <dbReference type="SAM" id="MobiDB-lite"/>
    </source>
</evidence>
<evidence type="ECO:0000313" key="3">
    <source>
        <dbReference type="Proteomes" id="UP001152320"/>
    </source>
</evidence>
<comment type="caution">
    <text evidence="2">The sequence shown here is derived from an EMBL/GenBank/DDBJ whole genome shotgun (WGS) entry which is preliminary data.</text>
</comment>
<dbReference type="Proteomes" id="UP001152320">
    <property type="component" value="Chromosome 4"/>
</dbReference>
<feature type="compositionally biased region" description="Basic and acidic residues" evidence="1">
    <location>
        <begin position="271"/>
        <end position="283"/>
    </location>
</feature>
<feature type="compositionally biased region" description="Low complexity" evidence="1">
    <location>
        <begin position="347"/>
        <end position="357"/>
    </location>
</feature>
<feature type="compositionally biased region" description="Basic and acidic residues" evidence="1">
    <location>
        <begin position="312"/>
        <end position="321"/>
    </location>
</feature>
<feature type="compositionally biased region" description="Polar residues" evidence="1">
    <location>
        <begin position="683"/>
        <end position="696"/>
    </location>
</feature>
<feature type="region of interest" description="Disordered" evidence="1">
    <location>
        <begin position="564"/>
        <end position="588"/>
    </location>
</feature>